<evidence type="ECO:0000313" key="3">
    <source>
        <dbReference type="Proteomes" id="UP000295411"/>
    </source>
</evidence>
<keyword evidence="3" id="KW-1185">Reference proteome</keyword>
<proteinExistence type="predicted"/>
<dbReference type="OrthoDB" id="614750at2"/>
<feature type="chain" id="PRO_5039188144" evidence="1">
    <location>
        <begin position="31"/>
        <end position="414"/>
    </location>
</feature>
<gene>
    <name evidence="2" type="ORF">E2F48_11580</name>
</gene>
<comment type="caution">
    <text evidence="2">The sequence shown here is derived from an EMBL/GenBank/DDBJ whole genome shotgun (WGS) entry which is preliminary data.</text>
</comment>
<accession>A0A4R5TXD6</accession>
<reference evidence="2 3" key="1">
    <citation type="submission" date="2019-03" db="EMBL/GenBank/DDBJ databases">
        <title>Arthrobacter sp. nov., an bacterium isolated from biocrust in Mu Us Desert.</title>
        <authorList>
            <person name="Lixiong L."/>
        </authorList>
    </citation>
    <scope>NUCLEOTIDE SEQUENCE [LARGE SCALE GENOMIC DNA]</scope>
    <source>
        <strain evidence="2 3">SLN-3</strain>
    </source>
</reference>
<keyword evidence="1" id="KW-0732">Signal</keyword>
<protein>
    <submittedName>
        <fullName evidence="2">Uncharacterized protein</fullName>
    </submittedName>
</protein>
<evidence type="ECO:0000313" key="2">
    <source>
        <dbReference type="EMBL" id="TDK25854.1"/>
    </source>
</evidence>
<sequence>MNNQKSARAFRSFSAATALVLAAAVTTGSAGIAAPGLASPVTAQSEMPMAEGVPTITGTPARGQTLAADPGTWAPTDAQYTYQWFYGGTPIPGATNATYVPDEQTVGYALTVQVSATAPGYILTLRESAETSRVTAQEAVENFTAPRIDGLATQGYVQRATPGTWTPGTTVSYQWLRNGVPVPGATTYSYKLGADDYSRQISVRVTGSLAGRTPTMATSALTPRVNRYIVHNTALPVITGTPARGQVLSASTGIWRGDGPWTLSGTYSYQWYRAGEPIIGATAARYTLVAADVGSRILVKVTYRPVDYTPRSVLSGETRPVTLPLISNTALPTFTGTLKAGYLLTSRPGTWTPGVTLSYQWQRNGANITGATAPTYRLSTLDRGKGIRVKVIARKADHTSTYRHSATKVILYSR</sequence>
<dbReference type="Proteomes" id="UP000295411">
    <property type="component" value="Unassembled WGS sequence"/>
</dbReference>
<name>A0A4R5TXD6_9MICC</name>
<dbReference type="AlphaFoldDB" id="A0A4R5TXD6"/>
<dbReference type="EMBL" id="SMTK01000003">
    <property type="protein sequence ID" value="TDK25854.1"/>
    <property type="molecule type" value="Genomic_DNA"/>
</dbReference>
<organism evidence="2 3">
    <name type="scientific">Arthrobacter crusticola</name>
    <dbReference type="NCBI Taxonomy" id="2547960"/>
    <lineage>
        <taxon>Bacteria</taxon>
        <taxon>Bacillati</taxon>
        <taxon>Actinomycetota</taxon>
        <taxon>Actinomycetes</taxon>
        <taxon>Micrococcales</taxon>
        <taxon>Micrococcaceae</taxon>
        <taxon>Arthrobacter</taxon>
    </lineage>
</organism>
<feature type="signal peptide" evidence="1">
    <location>
        <begin position="1"/>
        <end position="30"/>
    </location>
</feature>
<dbReference type="RefSeq" id="WP_133404084.1">
    <property type="nucleotide sequence ID" value="NZ_SMTK01000003.1"/>
</dbReference>
<evidence type="ECO:0000256" key="1">
    <source>
        <dbReference type="SAM" id="SignalP"/>
    </source>
</evidence>
<dbReference type="Gene3D" id="2.60.40.2700">
    <property type="match status" value="4"/>
</dbReference>